<dbReference type="Pfam" id="PF13883">
    <property type="entry name" value="CREG_beta-barrel"/>
    <property type="match status" value="1"/>
</dbReference>
<dbReference type="PANTHER" id="PTHR13343">
    <property type="entry name" value="CREG1 PROTEIN"/>
    <property type="match status" value="1"/>
</dbReference>
<dbReference type="InterPro" id="IPR012349">
    <property type="entry name" value="Split_barrel_FMN-bd"/>
</dbReference>
<dbReference type="InterPro" id="IPR055343">
    <property type="entry name" value="CREG_beta-barrel"/>
</dbReference>
<name>A0A5B9P6X0_9BACT</name>
<dbReference type="STRING" id="980251.GCA_001642875_02925"/>
<feature type="domain" description="CREG-like beta-barrel" evidence="2">
    <location>
        <begin position="23"/>
        <end position="168"/>
    </location>
</feature>
<evidence type="ECO:0000313" key="4">
    <source>
        <dbReference type="Proteomes" id="UP000322214"/>
    </source>
</evidence>
<dbReference type="GO" id="GO:0005737">
    <property type="term" value="C:cytoplasm"/>
    <property type="evidence" value="ECO:0007669"/>
    <property type="project" value="UniProtKB-ARBA"/>
</dbReference>
<organism evidence="3 4">
    <name type="scientific">Mariniblastus fucicola</name>
    <dbReference type="NCBI Taxonomy" id="980251"/>
    <lineage>
        <taxon>Bacteria</taxon>
        <taxon>Pseudomonadati</taxon>
        <taxon>Planctomycetota</taxon>
        <taxon>Planctomycetia</taxon>
        <taxon>Pirellulales</taxon>
        <taxon>Pirellulaceae</taxon>
        <taxon>Mariniblastus</taxon>
    </lineage>
</organism>
<feature type="region of interest" description="Disordered" evidence="1">
    <location>
        <begin position="1"/>
        <end position="21"/>
    </location>
</feature>
<sequence length="173" mass="18446">MNERRKTSGGDGTSSGSEGAGESLANLAKALVQAGGVSSLSTMSQKHSGYPFGSVVPYAIDSAGNPIFLMSQMATHTKNLRSHSQATLLVAENSGLPLSAARVSLIGDIAKVTDDSRQVVAEAYLAKHPESKQWMSFGDFDFYRMTIKDIYFIGGFGVMGWVKPEDYVAAQKS</sequence>
<proteinExistence type="predicted"/>
<dbReference type="Gene3D" id="2.30.110.10">
    <property type="entry name" value="Electron Transport, Fmn-binding Protein, Chain A"/>
    <property type="match status" value="1"/>
</dbReference>
<evidence type="ECO:0000313" key="3">
    <source>
        <dbReference type="EMBL" id="QEG20925.1"/>
    </source>
</evidence>
<dbReference type="PANTHER" id="PTHR13343:SF24">
    <property type="entry name" value="OS07G0573800 PROTEIN"/>
    <property type="match status" value="1"/>
</dbReference>
<dbReference type="KEGG" id="mff:MFFC18_07760"/>
<accession>A0A5B9P6X0</accession>
<dbReference type="EMBL" id="CP042912">
    <property type="protein sequence ID" value="QEG20925.1"/>
    <property type="molecule type" value="Genomic_DNA"/>
</dbReference>
<dbReference type="AlphaFoldDB" id="A0A5B9P6X0"/>
<evidence type="ECO:0000259" key="2">
    <source>
        <dbReference type="Pfam" id="PF13883"/>
    </source>
</evidence>
<evidence type="ECO:0000256" key="1">
    <source>
        <dbReference type="SAM" id="MobiDB-lite"/>
    </source>
</evidence>
<protein>
    <submittedName>
        <fullName evidence="3">Pyridoxamine 5'-phosphate oxidase</fullName>
    </submittedName>
</protein>
<keyword evidence="4" id="KW-1185">Reference proteome</keyword>
<reference evidence="3 4" key="1">
    <citation type="submission" date="2019-08" db="EMBL/GenBank/DDBJ databases">
        <title>Deep-cultivation of Planctomycetes and their phenomic and genomic characterization uncovers novel biology.</title>
        <authorList>
            <person name="Wiegand S."/>
            <person name="Jogler M."/>
            <person name="Boedeker C."/>
            <person name="Pinto D."/>
            <person name="Vollmers J."/>
            <person name="Rivas-Marin E."/>
            <person name="Kohn T."/>
            <person name="Peeters S.H."/>
            <person name="Heuer A."/>
            <person name="Rast P."/>
            <person name="Oberbeckmann S."/>
            <person name="Bunk B."/>
            <person name="Jeske O."/>
            <person name="Meyerdierks A."/>
            <person name="Storesund J.E."/>
            <person name="Kallscheuer N."/>
            <person name="Luecker S."/>
            <person name="Lage O.M."/>
            <person name="Pohl T."/>
            <person name="Merkel B.J."/>
            <person name="Hornburger P."/>
            <person name="Mueller R.-W."/>
            <person name="Bruemmer F."/>
            <person name="Labrenz M."/>
            <person name="Spormann A.M."/>
            <person name="Op den Camp H."/>
            <person name="Overmann J."/>
            <person name="Amann R."/>
            <person name="Jetten M.S.M."/>
            <person name="Mascher T."/>
            <person name="Medema M.H."/>
            <person name="Devos D.P."/>
            <person name="Kaster A.-K."/>
            <person name="Ovreas L."/>
            <person name="Rohde M."/>
            <person name="Galperin M.Y."/>
            <person name="Jogler C."/>
        </authorList>
    </citation>
    <scope>NUCLEOTIDE SEQUENCE [LARGE SCALE GENOMIC DNA]</scope>
    <source>
        <strain evidence="3 4">FC18</strain>
    </source>
</reference>
<dbReference type="SUPFAM" id="SSF50475">
    <property type="entry name" value="FMN-binding split barrel"/>
    <property type="match status" value="1"/>
</dbReference>
<dbReference type="OrthoDB" id="3565122at2"/>
<dbReference type="Proteomes" id="UP000322214">
    <property type="component" value="Chromosome"/>
</dbReference>
<dbReference type="RefSeq" id="WP_075085148.1">
    <property type="nucleotide sequence ID" value="NZ_CP042912.1"/>
</dbReference>
<gene>
    <name evidence="3" type="ORF">MFFC18_07760</name>
</gene>